<keyword evidence="6" id="KW-0808">Transferase</keyword>
<gene>
    <name evidence="18" type="ORF">GCM10009821_27020</name>
</gene>
<proteinExistence type="inferred from homology"/>
<dbReference type="Gene3D" id="3.40.50.300">
    <property type="entry name" value="P-loop containing nucleotide triphosphate hydrolases"/>
    <property type="match status" value="1"/>
</dbReference>
<evidence type="ECO:0000256" key="11">
    <source>
        <dbReference type="ARBA" id="ARBA00022989"/>
    </source>
</evidence>
<feature type="compositionally biased region" description="Acidic residues" evidence="15">
    <location>
        <begin position="486"/>
        <end position="495"/>
    </location>
</feature>
<feature type="compositionally biased region" description="Polar residues" evidence="15">
    <location>
        <begin position="556"/>
        <end position="567"/>
    </location>
</feature>
<comment type="similarity">
    <text evidence="3">Belongs to the etk/wzc family.</text>
</comment>
<evidence type="ECO:0000256" key="12">
    <source>
        <dbReference type="ARBA" id="ARBA00023136"/>
    </source>
</evidence>
<keyword evidence="5" id="KW-0997">Cell inner membrane</keyword>
<feature type="region of interest" description="Disordered" evidence="15">
    <location>
        <begin position="466"/>
        <end position="582"/>
    </location>
</feature>
<dbReference type="PANTHER" id="PTHR32309">
    <property type="entry name" value="TYROSINE-PROTEIN KINASE"/>
    <property type="match status" value="1"/>
</dbReference>
<evidence type="ECO:0000259" key="16">
    <source>
        <dbReference type="Pfam" id="PF02706"/>
    </source>
</evidence>
<dbReference type="Pfam" id="PF02706">
    <property type="entry name" value="Wzz"/>
    <property type="match status" value="1"/>
</dbReference>
<keyword evidence="12" id="KW-0472">Membrane</keyword>
<dbReference type="CDD" id="cd05387">
    <property type="entry name" value="BY-kinase"/>
    <property type="match status" value="1"/>
</dbReference>
<evidence type="ECO:0000256" key="8">
    <source>
        <dbReference type="ARBA" id="ARBA00022741"/>
    </source>
</evidence>
<feature type="domain" description="Polysaccharide chain length determinant N-terminal" evidence="16">
    <location>
        <begin position="2"/>
        <end position="88"/>
    </location>
</feature>
<accession>A0ABN2W7S8</accession>
<feature type="domain" description="AAA" evidence="17">
    <location>
        <begin position="275"/>
        <end position="400"/>
    </location>
</feature>
<sequence length="582" mass="61301">MELSDYLRILRQRWILITAVALVALGAATALTLTSTPQYQSTARMFISTPESNSSDAYQGGLFTQQRVTSYASLITGEEMARRVLDELGEPGSGARSLAEQISATVEPETVVLAVSATDPSPERAQQIAQTTAEVFTEYIAELETPPGRTAAPVKASITDPATVSTSPVSPQPVRNVGLALVLGLLLGVGLAVLRDVLDTRIKTPADLAEAAGGAPALGHTEFDKKVSGQPIAPADDTHSARAESYRVLRTNVQYVNVDAESRVLVVTSSMPSEGKSVTAANLAVSLANAGYRTLLIEADLRKPKASSYLDVVGTVGVTTVLLRKITWRDAVQQTPWGCDVLAAGATPPNPAELLQSEAMSTLLADVRQAYDIVLIDAPPLLPVADAALLAAQADGALLTVRHNSTTTDQVRGSADRLASVGAALLGTITTMTPPAKKGSRYGYGYGYGYGSGSGSGANLLEARGAVTPGGRRSRRTPAAAPEWDQLTETDDVPEDGARPTGERVPPVDEPAGHSTGRGGRDPQSSDDRSRALRRAPLRAQPVDEVPSHPRDTSSDDTGSSPVQRNRQVPAGTPRTRRRRDV</sequence>
<organism evidence="18 19">
    <name type="scientific">Aeromicrobium halocynthiae</name>
    <dbReference type="NCBI Taxonomy" id="560557"/>
    <lineage>
        <taxon>Bacteria</taxon>
        <taxon>Bacillati</taxon>
        <taxon>Actinomycetota</taxon>
        <taxon>Actinomycetes</taxon>
        <taxon>Propionibacteriales</taxon>
        <taxon>Nocardioidaceae</taxon>
        <taxon>Aeromicrobium</taxon>
    </lineage>
</organism>
<evidence type="ECO:0000256" key="4">
    <source>
        <dbReference type="ARBA" id="ARBA00022475"/>
    </source>
</evidence>
<evidence type="ECO:0008006" key="20">
    <source>
        <dbReference type="Google" id="ProtNLM"/>
    </source>
</evidence>
<keyword evidence="8" id="KW-0547">Nucleotide-binding</keyword>
<evidence type="ECO:0000313" key="19">
    <source>
        <dbReference type="Proteomes" id="UP001501480"/>
    </source>
</evidence>
<dbReference type="Pfam" id="PF13614">
    <property type="entry name" value="AAA_31"/>
    <property type="match status" value="1"/>
</dbReference>
<dbReference type="InterPro" id="IPR050445">
    <property type="entry name" value="Bact_polysacc_biosynth/exp"/>
</dbReference>
<dbReference type="SUPFAM" id="SSF52540">
    <property type="entry name" value="P-loop containing nucleoside triphosphate hydrolases"/>
    <property type="match status" value="1"/>
</dbReference>
<evidence type="ECO:0000256" key="10">
    <source>
        <dbReference type="ARBA" id="ARBA00022840"/>
    </source>
</evidence>
<comment type="similarity">
    <text evidence="2">Belongs to the CpsC/CapA family.</text>
</comment>
<dbReference type="InterPro" id="IPR025669">
    <property type="entry name" value="AAA_dom"/>
</dbReference>
<keyword evidence="13" id="KW-0829">Tyrosine-protein kinase</keyword>
<keyword evidence="11" id="KW-1133">Transmembrane helix</keyword>
<dbReference type="InterPro" id="IPR003856">
    <property type="entry name" value="LPS_length_determ_N"/>
</dbReference>
<name>A0ABN2W7S8_9ACTN</name>
<evidence type="ECO:0000313" key="18">
    <source>
        <dbReference type="EMBL" id="GAA2084268.1"/>
    </source>
</evidence>
<evidence type="ECO:0000256" key="14">
    <source>
        <dbReference type="ARBA" id="ARBA00053015"/>
    </source>
</evidence>
<protein>
    <recommendedName>
        <fullName evidence="20">Non-specific protein-tyrosine kinase</fullName>
    </recommendedName>
</protein>
<evidence type="ECO:0000256" key="15">
    <source>
        <dbReference type="SAM" id="MobiDB-lite"/>
    </source>
</evidence>
<dbReference type="InterPro" id="IPR027417">
    <property type="entry name" value="P-loop_NTPase"/>
</dbReference>
<reference evidence="18 19" key="1">
    <citation type="journal article" date="2019" name="Int. J. Syst. Evol. Microbiol.">
        <title>The Global Catalogue of Microorganisms (GCM) 10K type strain sequencing project: providing services to taxonomists for standard genome sequencing and annotation.</title>
        <authorList>
            <consortium name="The Broad Institute Genomics Platform"/>
            <consortium name="The Broad Institute Genome Sequencing Center for Infectious Disease"/>
            <person name="Wu L."/>
            <person name="Ma J."/>
        </authorList>
    </citation>
    <scope>NUCLEOTIDE SEQUENCE [LARGE SCALE GENOMIC DNA]</scope>
    <source>
        <strain evidence="18 19">JCM 15749</strain>
    </source>
</reference>
<dbReference type="Proteomes" id="UP001501480">
    <property type="component" value="Unassembled WGS sequence"/>
</dbReference>
<dbReference type="EMBL" id="BAAAPY010000012">
    <property type="protein sequence ID" value="GAA2084268.1"/>
    <property type="molecule type" value="Genomic_DNA"/>
</dbReference>
<dbReference type="PANTHER" id="PTHR32309:SF31">
    <property type="entry name" value="CAPSULAR EXOPOLYSACCHARIDE FAMILY"/>
    <property type="match status" value="1"/>
</dbReference>
<evidence type="ECO:0000259" key="17">
    <source>
        <dbReference type="Pfam" id="PF13614"/>
    </source>
</evidence>
<evidence type="ECO:0000256" key="6">
    <source>
        <dbReference type="ARBA" id="ARBA00022679"/>
    </source>
</evidence>
<evidence type="ECO:0000256" key="9">
    <source>
        <dbReference type="ARBA" id="ARBA00022777"/>
    </source>
</evidence>
<evidence type="ECO:0000256" key="2">
    <source>
        <dbReference type="ARBA" id="ARBA00006683"/>
    </source>
</evidence>
<keyword evidence="9" id="KW-0418">Kinase</keyword>
<keyword evidence="7" id="KW-0812">Transmembrane</keyword>
<comment type="catalytic activity">
    <reaction evidence="14">
        <text>L-tyrosyl-[protein] + ATP = O-phospho-L-tyrosyl-[protein] + ADP + H(+)</text>
        <dbReference type="Rhea" id="RHEA:10596"/>
        <dbReference type="Rhea" id="RHEA-COMP:10136"/>
        <dbReference type="Rhea" id="RHEA-COMP:20101"/>
        <dbReference type="ChEBI" id="CHEBI:15378"/>
        <dbReference type="ChEBI" id="CHEBI:30616"/>
        <dbReference type="ChEBI" id="CHEBI:46858"/>
        <dbReference type="ChEBI" id="CHEBI:61978"/>
        <dbReference type="ChEBI" id="CHEBI:456216"/>
    </reaction>
</comment>
<keyword evidence="19" id="KW-1185">Reference proteome</keyword>
<feature type="compositionally biased region" description="Basic and acidic residues" evidence="15">
    <location>
        <begin position="519"/>
        <end position="531"/>
    </location>
</feature>
<evidence type="ECO:0000256" key="5">
    <source>
        <dbReference type="ARBA" id="ARBA00022519"/>
    </source>
</evidence>
<dbReference type="RefSeq" id="WP_344329713.1">
    <property type="nucleotide sequence ID" value="NZ_BAAAPY010000012.1"/>
</dbReference>
<evidence type="ECO:0000256" key="3">
    <source>
        <dbReference type="ARBA" id="ARBA00008883"/>
    </source>
</evidence>
<evidence type="ECO:0000256" key="1">
    <source>
        <dbReference type="ARBA" id="ARBA00004429"/>
    </source>
</evidence>
<evidence type="ECO:0000256" key="13">
    <source>
        <dbReference type="ARBA" id="ARBA00023137"/>
    </source>
</evidence>
<dbReference type="InterPro" id="IPR005702">
    <property type="entry name" value="Wzc-like_C"/>
</dbReference>
<dbReference type="NCBIfam" id="TIGR01007">
    <property type="entry name" value="eps_fam"/>
    <property type="match status" value="1"/>
</dbReference>
<comment type="caution">
    <text evidence="18">The sequence shown here is derived from an EMBL/GenBank/DDBJ whole genome shotgun (WGS) entry which is preliminary data.</text>
</comment>
<comment type="subcellular location">
    <subcellularLocation>
        <location evidence="1">Cell inner membrane</location>
        <topology evidence="1">Multi-pass membrane protein</topology>
    </subcellularLocation>
</comment>
<evidence type="ECO:0000256" key="7">
    <source>
        <dbReference type="ARBA" id="ARBA00022692"/>
    </source>
</evidence>
<keyword evidence="10" id="KW-0067">ATP-binding</keyword>
<keyword evidence="4" id="KW-1003">Cell membrane</keyword>